<dbReference type="SFLD" id="SFLDS00001">
    <property type="entry name" value="Enolase"/>
    <property type="match status" value="1"/>
</dbReference>
<dbReference type="Proteomes" id="UP001597112">
    <property type="component" value="Unassembled WGS sequence"/>
</dbReference>
<evidence type="ECO:0000313" key="5">
    <source>
        <dbReference type="Proteomes" id="UP001597112"/>
    </source>
</evidence>
<feature type="domain" description="Mandelate racemase/muconate lactonizing enzyme C-terminal" evidence="3">
    <location>
        <begin position="178"/>
        <end position="291"/>
    </location>
</feature>
<feature type="chain" id="PRO_5046951288" evidence="2">
    <location>
        <begin position="22"/>
        <end position="427"/>
    </location>
</feature>
<dbReference type="InterPro" id="IPR029065">
    <property type="entry name" value="Enolase_C-like"/>
</dbReference>
<dbReference type="RefSeq" id="WP_377573203.1">
    <property type="nucleotide sequence ID" value="NZ_JBHTKA010000001.1"/>
</dbReference>
<evidence type="ECO:0000256" key="2">
    <source>
        <dbReference type="SAM" id="SignalP"/>
    </source>
</evidence>
<dbReference type="EMBL" id="JBHTKA010000001">
    <property type="protein sequence ID" value="MFD0997727.1"/>
    <property type="molecule type" value="Genomic_DNA"/>
</dbReference>
<keyword evidence="1" id="KW-0456">Lyase</keyword>
<dbReference type="InterPro" id="IPR034593">
    <property type="entry name" value="DgoD-like"/>
</dbReference>
<evidence type="ECO:0000259" key="3">
    <source>
        <dbReference type="SMART" id="SM00922"/>
    </source>
</evidence>
<dbReference type="InterPro" id="IPR036849">
    <property type="entry name" value="Enolase-like_C_sf"/>
</dbReference>
<sequence length="427" mass="47146">MSTTKSRRAFFKSAVTAGAMLAPLGTTFGNSLLQAVDRSNTYSKPADLKITEVQCAFIKYGSSLFVKIYTDQGIYGCGEGVDAVAGTYHFVKALEFRLKGKNPLNVHRIFDDLRKSGIFQGAQAGMYIAVLSAVETALWDIAGKALGVPVYQLLGGKFRDKIRVYCDTALYQRNLPTPQDFAKSALEAKKMGFNAIKFDLDQRNDPTKYDSYNWTASPGELKRMVDQVTAAREAVGPDIDICCDMHGRYDAVTGQQIAKRLEPLNLMWLEEPIPAENAEAYKIISDSTSTPICAGENLYLAYGFRRLLELGAVDIIMPDLQKAGGLGEGQRIANLASLYYVPFAPHMVASFLGAMASCHVCASVPNFMILEWQMYFHTDPMYKEIVKYDGPMVENGFITLSEKPGIGVDINEEGMKKYAAPGYPFFK</sequence>
<dbReference type="Gene3D" id="3.20.20.120">
    <property type="entry name" value="Enolase-like C-terminal domain"/>
    <property type="match status" value="1"/>
</dbReference>
<dbReference type="PROSITE" id="PS51318">
    <property type="entry name" value="TAT"/>
    <property type="match status" value="1"/>
</dbReference>
<dbReference type="InterPro" id="IPR013342">
    <property type="entry name" value="Mandelate_racemase_C"/>
</dbReference>
<dbReference type="Gene3D" id="3.30.390.10">
    <property type="entry name" value="Enolase-like, N-terminal domain"/>
    <property type="match status" value="1"/>
</dbReference>
<comment type="caution">
    <text evidence="4">The sequence shown here is derived from an EMBL/GenBank/DDBJ whole genome shotgun (WGS) entry which is preliminary data.</text>
</comment>
<dbReference type="Pfam" id="PF02746">
    <property type="entry name" value="MR_MLE_N"/>
    <property type="match status" value="1"/>
</dbReference>
<dbReference type="PANTHER" id="PTHR48080:SF2">
    <property type="entry name" value="D-GALACTONATE DEHYDRATASE"/>
    <property type="match status" value="1"/>
</dbReference>
<gene>
    <name evidence="4" type="ORF">ACFQ21_00350</name>
</gene>
<name>A0ABW3JUV7_9BACT</name>
<dbReference type="PANTHER" id="PTHR48080">
    <property type="entry name" value="D-GALACTONATE DEHYDRATASE-RELATED"/>
    <property type="match status" value="1"/>
</dbReference>
<dbReference type="SMART" id="SM00922">
    <property type="entry name" value="MR_MLE"/>
    <property type="match status" value="1"/>
</dbReference>
<dbReference type="SUPFAM" id="SSF54826">
    <property type="entry name" value="Enolase N-terminal domain-like"/>
    <property type="match status" value="1"/>
</dbReference>
<dbReference type="SUPFAM" id="SSF51604">
    <property type="entry name" value="Enolase C-terminal domain-like"/>
    <property type="match status" value="1"/>
</dbReference>
<proteinExistence type="predicted"/>
<accession>A0ABW3JUV7</accession>
<dbReference type="InterPro" id="IPR029017">
    <property type="entry name" value="Enolase-like_N"/>
</dbReference>
<reference evidence="5" key="1">
    <citation type="journal article" date="2019" name="Int. J. Syst. Evol. Microbiol.">
        <title>The Global Catalogue of Microorganisms (GCM) 10K type strain sequencing project: providing services to taxonomists for standard genome sequencing and annotation.</title>
        <authorList>
            <consortium name="The Broad Institute Genomics Platform"/>
            <consortium name="The Broad Institute Genome Sequencing Center for Infectious Disease"/>
            <person name="Wu L."/>
            <person name="Ma J."/>
        </authorList>
    </citation>
    <scope>NUCLEOTIDE SEQUENCE [LARGE SCALE GENOMIC DNA]</scope>
    <source>
        <strain evidence="5">CCUG 58938</strain>
    </source>
</reference>
<dbReference type="Pfam" id="PF13378">
    <property type="entry name" value="MR_MLE_C"/>
    <property type="match status" value="1"/>
</dbReference>
<evidence type="ECO:0000256" key="1">
    <source>
        <dbReference type="ARBA" id="ARBA00023239"/>
    </source>
</evidence>
<feature type="signal peptide" evidence="2">
    <location>
        <begin position="1"/>
        <end position="21"/>
    </location>
</feature>
<dbReference type="SFLD" id="SFLDG00179">
    <property type="entry name" value="mandelate_racemase"/>
    <property type="match status" value="1"/>
</dbReference>
<organism evidence="4 5">
    <name type="scientific">Ohtaekwangia kribbensis</name>
    <dbReference type="NCBI Taxonomy" id="688913"/>
    <lineage>
        <taxon>Bacteria</taxon>
        <taxon>Pseudomonadati</taxon>
        <taxon>Bacteroidota</taxon>
        <taxon>Cytophagia</taxon>
        <taxon>Cytophagales</taxon>
        <taxon>Fulvivirgaceae</taxon>
        <taxon>Ohtaekwangia</taxon>
    </lineage>
</organism>
<dbReference type="InterPro" id="IPR013341">
    <property type="entry name" value="Mandelate_racemase_N_dom"/>
</dbReference>
<keyword evidence="2" id="KW-0732">Signal</keyword>
<evidence type="ECO:0000313" key="4">
    <source>
        <dbReference type="EMBL" id="MFD0997727.1"/>
    </source>
</evidence>
<dbReference type="CDD" id="cd03316">
    <property type="entry name" value="MR_like"/>
    <property type="match status" value="1"/>
</dbReference>
<keyword evidence="5" id="KW-1185">Reference proteome</keyword>
<dbReference type="InterPro" id="IPR006311">
    <property type="entry name" value="TAT_signal"/>
</dbReference>
<protein>
    <submittedName>
        <fullName evidence="4">Mandelate racemase/muconate lactonizing enzyme family protein</fullName>
    </submittedName>
</protein>